<keyword evidence="4" id="KW-1185">Reference proteome</keyword>
<dbReference type="EMBL" id="JAKZGS010000019">
    <property type="protein sequence ID" value="MCH7399708.1"/>
    <property type="molecule type" value="Genomic_DNA"/>
</dbReference>
<dbReference type="Pfam" id="PF13421">
    <property type="entry name" value="Band_7_1"/>
    <property type="match status" value="1"/>
</dbReference>
<dbReference type="CDD" id="cd03408">
    <property type="entry name" value="SPFH_like_u1"/>
    <property type="match status" value="1"/>
</dbReference>
<reference evidence="3" key="1">
    <citation type="submission" date="2022-03" db="EMBL/GenBank/DDBJ databases">
        <title>De novo assembled genomes of Belliella spp. (Cyclobacteriaceae) strains.</title>
        <authorList>
            <person name="Szabo A."/>
            <person name="Korponai K."/>
            <person name="Felfoldi T."/>
        </authorList>
    </citation>
    <scope>NUCLEOTIDE SEQUENCE</scope>
    <source>
        <strain evidence="3">DSM 107340</strain>
    </source>
</reference>
<organism evidence="3 4">
    <name type="scientific">Belliella calami</name>
    <dbReference type="NCBI Taxonomy" id="2923436"/>
    <lineage>
        <taxon>Bacteria</taxon>
        <taxon>Pseudomonadati</taxon>
        <taxon>Bacteroidota</taxon>
        <taxon>Cytophagia</taxon>
        <taxon>Cytophagales</taxon>
        <taxon>Cyclobacteriaceae</taxon>
        <taxon>Belliella</taxon>
    </lineage>
</organism>
<protein>
    <submittedName>
        <fullName evidence="3">SPFH domain-containing protein</fullName>
    </submittedName>
</protein>
<sequence length="360" mass="41229">MARASLVALPRLQKIVRLPVGFPLQPLTQNSSNDKKMNIKETIKEQLRSVIQWEKPQEFQLFYKFTDKGDEIKNASRLILQPGQGCIFTHEGKIEGIYEEEGLYDLKTENTPFFTTMKKVLNAFESEHKVGIWFYRKADINNIRWGTRLPIKYNDPVYAFPVHLRGYGNYSIRISDVKSFFVNILAGQEDYFSYELQELFLSRITQPISNYLANAKFSYAEIDSHIEEIAKEAQQKSLSVFENLGFSLIDFRIEGTSFDEETNQRINEISNVQADVHASKIAGVDYAQMQQLKAMRDLAKNEGTAGASMGMFAGMNMAQNINPTPPTQDLKTKLKELKELFDEGLIDEQEFKEAKAKLLS</sequence>
<name>A0ABS9USV7_9BACT</name>
<dbReference type="Proteomes" id="UP001165488">
    <property type="component" value="Unassembled WGS sequence"/>
</dbReference>
<dbReference type="InterPro" id="IPR033880">
    <property type="entry name" value="SPFH_YdjI"/>
</dbReference>
<dbReference type="PANTHER" id="PTHR37826">
    <property type="entry name" value="FLOTILLIN BAND_7_5 DOMAIN PROTEIN"/>
    <property type="match status" value="1"/>
</dbReference>
<dbReference type="Pfam" id="PF09851">
    <property type="entry name" value="SHOCT"/>
    <property type="match status" value="1"/>
</dbReference>
<dbReference type="PANTHER" id="PTHR37826:SF2">
    <property type="entry name" value="ZINC-RIBBON DOMAIN-CONTAINING PROTEIN"/>
    <property type="match status" value="1"/>
</dbReference>
<comment type="caution">
    <text evidence="3">The sequence shown here is derived from an EMBL/GenBank/DDBJ whole genome shotgun (WGS) entry which is preliminary data.</text>
</comment>
<accession>A0ABS9USV7</accession>
<evidence type="ECO:0000313" key="3">
    <source>
        <dbReference type="EMBL" id="MCH7399708.1"/>
    </source>
</evidence>
<gene>
    <name evidence="3" type="ORF">MM236_17055</name>
</gene>
<feature type="domain" description="SHOCT" evidence="1">
    <location>
        <begin position="333"/>
        <end position="359"/>
    </location>
</feature>
<evidence type="ECO:0000259" key="2">
    <source>
        <dbReference type="Pfam" id="PF13421"/>
    </source>
</evidence>
<evidence type="ECO:0000313" key="4">
    <source>
        <dbReference type="Proteomes" id="UP001165488"/>
    </source>
</evidence>
<proteinExistence type="predicted"/>
<feature type="domain" description="SPFH" evidence="2">
    <location>
        <begin position="63"/>
        <end position="271"/>
    </location>
</feature>
<dbReference type="InterPro" id="IPR018649">
    <property type="entry name" value="SHOCT"/>
</dbReference>
<dbReference type="RefSeq" id="WP_241276203.1">
    <property type="nucleotide sequence ID" value="NZ_JAKZGS010000019.1"/>
</dbReference>
<evidence type="ECO:0000259" key="1">
    <source>
        <dbReference type="Pfam" id="PF09851"/>
    </source>
</evidence>